<sequence>MVEDSSDEEIRAWLRDPTPFEAIWEPYVKRKFESKVELELAINILNEAYVQPSPDMVRGRLPAKEGRFAAKRRLTFAPSEPKVITIESWLEATPNVRDAPISVLEVPALAQLGMIL</sequence>
<accession>W9RDV9</accession>
<evidence type="ECO:0000313" key="1">
    <source>
        <dbReference type="EMBL" id="EXB85451.1"/>
    </source>
</evidence>
<dbReference type="EMBL" id="KE344903">
    <property type="protein sequence ID" value="EXB85451.1"/>
    <property type="molecule type" value="Genomic_DNA"/>
</dbReference>
<reference evidence="2" key="1">
    <citation type="submission" date="2013-01" db="EMBL/GenBank/DDBJ databases">
        <title>Draft Genome Sequence of a Mulberry Tree, Morus notabilis C.K. Schneid.</title>
        <authorList>
            <person name="He N."/>
            <person name="Zhao S."/>
        </authorList>
    </citation>
    <scope>NUCLEOTIDE SEQUENCE</scope>
</reference>
<keyword evidence="2" id="KW-1185">Reference proteome</keyword>
<dbReference type="Proteomes" id="UP000030645">
    <property type="component" value="Unassembled WGS sequence"/>
</dbReference>
<evidence type="ECO:0000313" key="2">
    <source>
        <dbReference type="Proteomes" id="UP000030645"/>
    </source>
</evidence>
<protein>
    <submittedName>
        <fullName evidence="1">Uncharacterized protein</fullName>
    </submittedName>
</protein>
<gene>
    <name evidence="1" type="ORF">L484_023684</name>
</gene>
<name>W9RDV9_9ROSA</name>
<proteinExistence type="predicted"/>
<dbReference type="AlphaFoldDB" id="W9RDV9"/>
<organism evidence="1 2">
    <name type="scientific">Morus notabilis</name>
    <dbReference type="NCBI Taxonomy" id="981085"/>
    <lineage>
        <taxon>Eukaryota</taxon>
        <taxon>Viridiplantae</taxon>
        <taxon>Streptophyta</taxon>
        <taxon>Embryophyta</taxon>
        <taxon>Tracheophyta</taxon>
        <taxon>Spermatophyta</taxon>
        <taxon>Magnoliopsida</taxon>
        <taxon>eudicotyledons</taxon>
        <taxon>Gunneridae</taxon>
        <taxon>Pentapetalae</taxon>
        <taxon>rosids</taxon>
        <taxon>fabids</taxon>
        <taxon>Rosales</taxon>
        <taxon>Moraceae</taxon>
        <taxon>Moreae</taxon>
        <taxon>Morus</taxon>
    </lineage>
</organism>